<dbReference type="PANTHER" id="PTHR42695">
    <property type="entry name" value="GLUTAMINE AMIDOTRANSFERASE YLR126C-RELATED"/>
    <property type="match status" value="1"/>
</dbReference>
<dbReference type="PROSITE" id="PS51273">
    <property type="entry name" value="GATASE_TYPE_1"/>
    <property type="match status" value="1"/>
</dbReference>
<dbReference type="Gene3D" id="3.40.50.880">
    <property type="match status" value="1"/>
</dbReference>
<feature type="domain" description="Glutamine amidotransferase" evidence="1">
    <location>
        <begin position="5"/>
        <end position="143"/>
    </location>
</feature>
<dbReference type="SUPFAM" id="SSF52317">
    <property type="entry name" value="Class I glutamine amidotransferase-like"/>
    <property type="match status" value="1"/>
</dbReference>
<sequence length="194" mass="21585">MPALKEWDGLIVLGGPMSVHDESTIPWMHIEKDFLRQAVSAGKRVLGICLGAQLLAEVLGGEVRRAPSREIGWFPITWTKEALRSPLVAGFPPTILAFHWHGEMFSIPKDAVALASSAACPHQGFWYPPHVLALQFHLEATTESIRSLLHHCPHDLVAGPWCQTADEMEAGLHYCEIANSYLFALLDRFFAKNH</sequence>
<dbReference type="AlphaFoldDB" id="A0A2Z4Y634"/>
<dbReference type="Proteomes" id="UP000262583">
    <property type="component" value="Chromosome"/>
</dbReference>
<dbReference type="GO" id="GO:0016740">
    <property type="term" value="F:transferase activity"/>
    <property type="evidence" value="ECO:0007669"/>
    <property type="project" value="UniProtKB-KW"/>
</dbReference>
<reference evidence="2 3" key="1">
    <citation type="submission" date="2018-05" db="EMBL/GenBank/DDBJ databases">
        <title>A metagenomic window into the 2 km-deep terrestrial subsurface aquifer revealed taxonomically and functionally diverse microbial community comprising novel uncultured bacterial lineages.</title>
        <authorList>
            <person name="Kadnikov V.V."/>
            <person name="Mardanov A.V."/>
            <person name="Beletsky A.V."/>
            <person name="Banks D."/>
            <person name="Pimenov N.V."/>
            <person name="Frank Y.A."/>
            <person name="Karnachuk O.V."/>
            <person name="Ravin N.V."/>
        </authorList>
    </citation>
    <scope>NUCLEOTIDE SEQUENCE [LARGE SCALE GENOMIC DNA]</scope>
    <source>
        <strain evidence="2">BY</strain>
    </source>
</reference>
<evidence type="ECO:0000259" key="1">
    <source>
        <dbReference type="Pfam" id="PF00117"/>
    </source>
</evidence>
<protein>
    <submittedName>
        <fullName evidence="2">Glutamine amidotransferase class-I</fullName>
    </submittedName>
</protein>
<dbReference type="InterPro" id="IPR044992">
    <property type="entry name" value="ChyE-like"/>
</dbReference>
<keyword evidence="2" id="KW-0808">Transferase</keyword>
<evidence type="ECO:0000313" key="3">
    <source>
        <dbReference type="Proteomes" id="UP000262583"/>
    </source>
</evidence>
<dbReference type="CDD" id="cd01741">
    <property type="entry name" value="GATase1_1"/>
    <property type="match status" value="1"/>
</dbReference>
<evidence type="ECO:0000313" key="2">
    <source>
        <dbReference type="EMBL" id="AXA36644.1"/>
    </source>
</evidence>
<gene>
    <name evidence="2" type="ORF">BRCON_1867</name>
</gene>
<dbReference type="EMBL" id="CP030759">
    <property type="protein sequence ID" value="AXA36644.1"/>
    <property type="molecule type" value="Genomic_DNA"/>
</dbReference>
<proteinExistence type="predicted"/>
<dbReference type="InterPro" id="IPR017926">
    <property type="entry name" value="GATASE"/>
</dbReference>
<accession>A0A2Z4Y634</accession>
<dbReference type="Pfam" id="PF00117">
    <property type="entry name" value="GATase"/>
    <property type="match status" value="1"/>
</dbReference>
<keyword evidence="2" id="KW-0315">Glutamine amidotransferase</keyword>
<organism evidence="2 3">
    <name type="scientific">Sumerlaea chitinivorans</name>
    <dbReference type="NCBI Taxonomy" id="2250252"/>
    <lineage>
        <taxon>Bacteria</taxon>
        <taxon>Candidatus Sumerlaeota</taxon>
        <taxon>Candidatus Sumerlaeia</taxon>
        <taxon>Candidatus Sumerlaeales</taxon>
        <taxon>Candidatus Sumerlaeaceae</taxon>
        <taxon>Candidatus Sumerlaea</taxon>
    </lineage>
</organism>
<dbReference type="GO" id="GO:0005829">
    <property type="term" value="C:cytosol"/>
    <property type="evidence" value="ECO:0007669"/>
    <property type="project" value="TreeGrafter"/>
</dbReference>
<dbReference type="KEGG" id="schv:BRCON_1867"/>
<dbReference type="InterPro" id="IPR029062">
    <property type="entry name" value="Class_I_gatase-like"/>
</dbReference>
<dbReference type="FunFam" id="3.40.50.880:FF:000033">
    <property type="entry name" value="Glutamine amidotransferase class-I"/>
    <property type="match status" value="1"/>
</dbReference>
<name>A0A2Z4Y634_SUMC1</name>
<dbReference type="PANTHER" id="PTHR42695:SF5">
    <property type="entry name" value="GLUTAMINE AMIDOTRANSFERASE YLR126C-RELATED"/>
    <property type="match status" value="1"/>
</dbReference>